<dbReference type="Proteomes" id="UP001057452">
    <property type="component" value="Chromosome 4"/>
</dbReference>
<dbReference type="EMBL" id="CM043788">
    <property type="protein sequence ID" value="KAI4828719.1"/>
    <property type="molecule type" value="Genomic_DNA"/>
</dbReference>
<reference evidence="1" key="1">
    <citation type="submission" date="2022-05" db="EMBL/GenBank/DDBJ databases">
        <title>Chromosome-level genome of Chaenocephalus aceratus.</title>
        <authorList>
            <person name="Park H."/>
        </authorList>
    </citation>
    <scope>NUCLEOTIDE SEQUENCE</scope>
    <source>
        <strain evidence="1">KU_202001</strain>
    </source>
</reference>
<protein>
    <submittedName>
        <fullName evidence="1">Uncharacterized protein</fullName>
    </submittedName>
</protein>
<name>A0ACB9XQI0_CHAAC</name>
<comment type="caution">
    <text evidence="1">The sequence shown here is derived from an EMBL/GenBank/DDBJ whole genome shotgun (WGS) entry which is preliminary data.</text>
</comment>
<sequence length="71" mass="7598">GFRGFRGFRCTSVSGALTQHACCHSGALSCSRCGLIYCDLANHGDKNVKEHNHSEGGNSVVTFPPWPGFTL</sequence>
<feature type="non-terminal residue" evidence="1">
    <location>
        <position position="1"/>
    </location>
</feature>
<keyword evidence="2" id="KW-1185">Reference proteome</keyword>
<organism evidence="1 2">
    <name type="scientific">Chaenocephalus aceratus</name>
    <name type="common">Blackfin icefish</name>
    <name type="synonym">Chaenichthys aceratus</name>
    <dbReference type="NCBI Taxonomy" id="36190"/>
    <lineage>
        <taxon>Eukaryota</taxon>
        <taxon>Metazoa</taxon>
        <taxon>Chordata</taxon>
        <taxon>Craniata</taxon>
        <taxon>Vertebrata</taxon>
        <taxon>Euteleostomi</taxon>
        <taxon>Actinopterygii</taxon>
        <taxon>Neopterygii</taxon>
        <taxon>Teleostei</taxon>
        <taxon>Neoteleostei</taxon>
        <taxon>Acanthomorphata</taxon>
        <taxon>Eupercaria</taxon>
        <taxon>Perciformes</taxon>
        <taxon>Notothenioidei</taxon>
        <taxon>Channichthyidae</taxon>
        <taxon>Chaenocephalus</taxon>
    </lineage>
</organism>
<accession>A0ACB9XQI0</accession>
<gene>
    <name evidence="1" type="ORF">KUCAC02_022797</name>
</gene>
<proteinExistence type="predicted"/>
<feature type="non-terminal residue" evidence="1">
    <location>
        <position position="71"/>
    </location>
</feature>
<evidence type="ECO:0000313" key="1">
    <source>
        <dbReference type="EMBL" id="KAI4828719.1"/>
    </source>
</evidence>
<evidence type="ECO:0000313" key="2">
    <source>
        <dbReference type="Proteomes" id="UP001057452"/>
    </source>
</evidence>